<dbReference type="InterPro" id="IPR036291">
    <property type="entry name" value="NAD(P)-bd_dom_sf"/>
</dbReference>
<protein>
    <submittedName>
        <fullName evidence="4">Uncharacterized protein</fullName>
    </submittedName>
</protein>
<keyword evidence="5" id="KW-1185">Reference proteome</keyword>
<dbReference type="GO" id="GO:0016491">
    <property type="term" value="F:oxidoreductase activity"/>
    <property type="evidence" value="ECO:0007669"/>
    <property type="project" value="UniProtKB-KW"/>
</dbReference>
<organism evidence="4 5">
    <name type="scientific">Drechslerella stenobrocha 248</name>
    <dbReference type="NCBI Taxonomy" id="1043628"/>
    <lineage>
        <taxon>Eukaryota</taxon>
        <taxon>Fungi</taxon>
        <taxon>Dikarya</taxon>
        <taxon>Ascomycota</taxon>
        <taxon>Pezizomycotina</taxon>
        <taxon>Orbiliomycetes</taxon>
        <taxon>Orbiliales</taxon>
        <taxon>Orbiliaceae</taxon>
        <taxon>Drechslerella</taxon>
    </lineage>
</organism>
<dbReference type="HOGENOM" id="CLU_010194_44_0_1"/>
<evidence type="ECO:0000256" key="2">
    <source>
        <dbReference type="ARBA" id="ARBA00023002"/>
    </source>
</evidence>
<dbReference type="Gene3D" id="3.40.50.720">
    <property type="entry name" value="NAD(P)-binding Rossmann-like Domain"/>
    <property type="match status" value="1"/>
</dbReference>
<dbReference type="OrthoDB" id="191139at2759"/>
<keyword evidence="2" id="KW-0560">Oxidoreductase</keyword>
<evidence type="ECO:0000313" key="4">
    <source>
        <dbReference type="EMBL" id="EWC45682.1"/>
    </source>
</evidence>
<dbReference type="PRINTS" id="PR00080">
    <property type="entry name" value="SDRFAMILY"/>
</dbReference>
<dbReference type="EMBL" id="KI966425">
    <property type="protein sequence ID" value="EWC45682.1"/>
    <property type="molecule type" value="Genomic_DNA"/>
</dbReference>
<dbReference type="InterPro" id="IPR002347">
    <property type="entry name" value="SDR_fam"/>
</dbReference>
<evidence type="ECO:0000256" key="1">
    <source>
        <dbReference type="ARBA" id="ARBA00006484"/>
    </source>
</evidence>
<dbReference type="Pfam" id="PF00106">
    <property type="entry name" value="adh_short"/>
    <property type="match status" value="1"/>
</dbReference>
<dbReference type="PANTHER" id="PTHR24320:SF283">
    <property type="entry name" value="RETINOL DEHYDROGENASE 11"/>
    <property type="match status" value="1"/>
</dbReference>
<name>W7HZN6_9PEZI</name>
<proteinExistence type="inferred from homology"/>
<dbReference type="Proteomes" id="UP000024837">
    <property type="component" value="Unassembled WGS sequence"/>
</dbReference>
<dbReference type="SUPFAM" id="SSF51735">
    <property type="entry name" value="NAD(P)-binding Rossmann-fold domains"/>
    <property type="match status" value="1"/>
</dbReference>
<evidence type="ECO:0000313" key="5">
    <source>
        <dbReference type="Proteomes" id="UP000024837"/>
    </source>
</evidence>
<gene>
    <name evidence="4" type="ORF">DRE_05243</name>
</gene>
<reference evidence="4 5" key="1">
    <citation type="submission" date="2013-05" db="EMBL/GenBank/DDBJ databases">
        <title>Drechslerella stenobrocha genome reveals carnivorous origination and mechanical trapping mechanism of predatory fungi.</title>
        <authorList>
            <person name="Liu X."/>
            <person name="Zhang W."/>
            <person name="Liu K."/>
        </authorList>
    </citation>
    <scope>NUCLEOTIDE SEQUENCE [LARGE SCALE GENOMIC DNA]</scope>
    <source>
        <strain evidence="4 5">248</strain>
    </source>
</reference>
<sequence>MSFSRSEYRDTTEAGDVAQFLHDEIAGKTVLITGVSPSTIGSEFTLTLSAHAPKLVIIATRSQKNLDEVTADIASKYPEVPVKSVLLDLASLESARKAGDEIASWEDVPIIDVLVNNAGIMAVPYKKTVDGFESQFAINHLGHFVFTKRVMPKILAAARAGREPRIVNISSSGHNVHGINWDDINFSDGETYDMWNAYGQSKTANILFSVELAERYRDAGVSSFSVHPGSVLGTHLGTHIPMEDIMGFLNSGRAPEPGLSQVFKTLSQGASTHVVAAFDPEIKEHSGNYFVDCAVSPEARRKDWALDKDNAKRLWELSEQLVGEKFDA</sequence>
<evidence type="ECO:0000256" key="3">
    <source>
        <dbReference type="RuleBase" id="RU000363"/>
    </source>
</evidence>
<accession>W7HZN6</accession>
<comment type="similarity">
    <text evidence="1 3">Belongs to the short-chain dehydrogenases/reductases (SDR) family.</text>
</comment>
<dbReference type="AlphaFoldDB" id="W7HZN6"/>
<dbReference type="PANTHER" id="PTHR24320">
    <property type="entry name" value="RETINOL DEHYDROGENASE"/>
    <property type="match status" value="1"/>
</dbReference>